<name>A0ABR4LGW5_9EURO</name>
<feature type="domain" description="Zn(2)-C6 fungal-type" evidence="7">
    <location>
        <begin position="11"/>
        <end position="41"/>
    </location>
</feature>
<dbReference type="Gene3D" id="4.10.240.10">
    <property type="entry name" value="Zn(2)-C6 fungal-type DNA-binding domain"/>
    <property type="match status" value="1"/>
</dbReference>
<dbReference type="PROSITE" id="PS50048">
    <property type="entry name" value="ZN2_CY6_FUNGAL_2"/>
    <property type="match status" value="1"/>
</dbReference>
<dbReference type="Pfam" id="PF04082">
    <property type="entry name" value="Fungal_trans"/>
    <property type="match status" value="1"/>
</dbReference>
<keyword evidence="9" id="KW-1185">Reference proteome</keyword>
<gene>
    <name evidence="8" type="ORF">BJX67DRAFT_384456</name>
</gene>
<dbReference type="EMBL" id="JBFXLQ010000048">
    <property type="protein sequence ID" value="KAL2863765.1"/>
    <property type="molecule type" value="Genomic_DNA"/>
</dbReference>
<evidence type="ECO:0000256" key="3">
    <source>
        <dbReference type="ARBA" id="ARBA00023125"/>
    </source>
</evidence>
<dbReference type="InterPro" id="IPR001138">
    <property type="entry name" value="Zn2Cys6_DnaBD"/>
</dbReference>
<dbReference type="InterPro" id="IPR007219">
    <property type="entry name" value="XnlR_reg_dom"/>
</dbReference>
<evidence type="ECO:0000256" key="1">
    <source>
        <dbReference type="ARBA" id="ARBA00022723"/>
    </source>
</evidence>
<evidence type="ECO:0000256" key="2">
    <source>
        <dbReference type="ARBA" id="ARBA00023015"/>
    </source>
</evidence>
<protein>
    <submittedName>
        <fullName evidence="8">C6 finger domain protein</fullName>
    </submittedName>
</protein>
<keyword evidence="3" id="KW-0238">DNA-binding</keyword>
<dbReference type="PANTHER" id="PTHR47785">
    <property type="entry name" value="ZN(II)2CYS6 TRANSCRIPTION FACTOR (EUROFUNG)-RELATED-RELATED"/>
    <property type="match status" value="1"/>
</dbReference>
<proteinExistence type="predicted"/>
<dbReference type="RefSeq" id="XP_070882744.1">
    <property type="nucleotide sequence ID" value="XM_071033668.1"/>
</dbReference>
<comment type="caution">
    <text evidence="8">The sequence shown here is derived from an EMBL/GenBank/DDBJ whole genome shotgun (WGS) entry which is preliminary data.</text>
</comment>
<dbReference type="Proteomes" id="UP001610432">
    <property type="component" value="Unassembled WGS sequence"/>
</dbReference>
<sequence>MSFTRKRAALACTFCRSRKRRCDARKPACSNCVELEVQCHYDDTPSQRIDTSGGSREILSRLRDIETLLQKQSERITALSAESRSPQFGVPDTTSPQSHYSLPMSDAHAKSWSDARPEGSTDFSNLPPLMIPVQHKTSSSYLLSLPPVKTLIGEYPIDLIFRLESRNELPLELSLSSWASPSPVDLQRETTDKLVSIFITTVHPNHPILDHLEFHSIYGRFLEAGPDNGVESALCMVVLALGAAASASANTEALNSAPPGMRYMQRALPTLISLSAWSFPPTILLPQALVLASVYFAYIVRPLQSWRLVHSAATILQINRFGIDPPEKVFDDLGDNERLIRLYWSCFLIECDRLAELELPRSGLQELTDKVALPSCANLGLTESTCYLAEISVRRLLNRIHNSLYPRKNILPPYNSASPDDFSMREVSSIDAVCNELRSQLELWYSSIPQDFRPRLDVGSSPADLTDRQLILRIRYFASRHIIYRPFLLYIVTHAEDSAPQFMIEKAGICIESCRWYIHHTTRVMARPSQYTWTFALSSLGVVIVLTLASLNRDLQDFVPDIDELQSMVINNIRPWAISSLEVVVSILEDLQKKRRLLARV</sequence>
<feature type="region of interest" description="Disordered" evidence="6">
    <location>
        <begin position="78"/>
        <end position="119"/>
    </location>
</feature>
<dbReference type="GeneID" id="98148740"/>
<dbReference type="PROSITE" id="PS00463">
    <property type="entry name" value="ZN2_CY6_FUNGAL_1"/>
    <property type="match status" value="1"/>
</dbReference>
<dbReference type="CDD" id="cd12148">
    <property type="entry name" value="fungal_TF_MHR"/>
    <property type="match status" value="1"/>
</dbReference>
<evidence type="ECO:0000313" key="9">
    <source>
        <dbReference type="Proteomes" id="UP001610432"/>
    </source>
</evidence>
<dbReference type="InterPro" id="IPR036864">
    <property type="entry name" value="Zn2-C6_fun-type_DNA-bd_sf"/>
</dbReference>
<dbReference type="InterPro" id="IPR053181">
    <property type="entry name" value="EcdB-like_regulator"/>
</dbReference>
<evidence type="ECO:0000313" key="8">
    <source>
        <dbReference type="EMBL" id="KAL2863765.1"/>
    </source>
</evidence>
<feature type="compositionally biased region" description="Polar residues" evidence="6">
    <location>
        <begin position="80"/>
        <end position="100"/>
    </location>
</feature>
<keyword evidence="4" id="KW-0804">Transcription</keyword>
<dbReference type="SUPFAM" id="SSF57701">
    <property type="entry name" value="Zn2/Cys6 DNA-binding domain"/>
    <property type="match status" value="1"/>
</dbReference>
<keyword evidence="2" id="KW-0805">Transcription regulation</keyword>
<organism evidence="8 9">
    <name type="scientific">Aspergillus lucknowensis</name>
    <dbReference type="NCBI Taxonomy" id="176173"/>
    <lineage>
        <taxon>Eukaryota</taxon>
        <taxon>Fungi</taxon>
        <taxon>Dikarya</taxon>
        <taxon>Ascomycota</taxon>
        <taxon>Pezizomycotina</taxon>
        <taxon>Eurotiomycetes</taxon>
        <taxon>Eurotiomycetidae</taxon>
        <taxon>Eurotiales</taxon>
        <taxon>Aspergillaceae</taxon>
        <taxon>Aspergillus</taxon>
        <taxon>Aspergillus subgen. Nidulantes</taxon>
    </lineage>
</organism>
<evidence type="ECO:0000256" key="4">
    <source>
        <dbReference type="ARBA" id="ARBA00023163"/>
    </source>
</evidence>
<accession>A0ABR4LGW5</accession>
<keyword evidence="5" id="KW-0539">Nucleus</keyword>
<dbReference type="SMART" id="SM00066">
    <property type="entry name" value="GAL4"/>
    <property type="match status" value="1"/>
</dbReference>
<evidence type="ECO:0000256" key="5">
    <source>
        <dbReference type="ARBA" id="ARBA00023242"/>
    </source>
</evidence>
<evidence type="ECO:0000259" key="7">
    <source>
        <dbReference type="PROSITE" id="PS50048"/>
    </source>
</evidence>
<dbReference type="Pfam" id="PF00172">
    <property type="entry name" value="Zn_clus"/>
    <property type="match status" value="1"/>
</dbReference>
<evidence type="ECO:0000256" key="6">
    <source>
        <dbReference type="SAM" id="MobiDB-lite"/>
    </source>
</evidence>
<feature type="compositionally biased region" description="Basic and acidic residues" evidence="6">
    <location>
        <begin position="107"/>
        <end position="119"/>
    </location>
</feature>
<dbReference type="CDD" id="cd00067">
    <property type="entry name" value="GAL4"/>
    <property type="match status" value="1"/>
</dbReference>
<keyword evidence="1" id="KW-0479">Metal-binding</keyword>
<reference evidence="8 9" key="1">
    <citation type="submission" date="2024-07" db="EMBL/GenBank/DDBJ databases">
        <title>Section-level genome sequencing and comparative genomics of Aspergillus sections Usti and Cavernicolus.</title>
        <authorList>
            <consortium name="Lawrence Berkeley National Laboratory"/>
            <person name="Nybo J.L."/>
            <person name="Vesth T.C."/>
            <person name="Theobald S."/>
            <person name="Frisvad J.C."/>
            <person name="Larsen T.O."/>
            <person name="Kjaerboelling I."/>
            <person name="Rothschild-Mancinelli K."/>
            <person name="Lyhne E.K."/>
            <person name="Kogle M.E."/>
            <person name="Barry K."/>
            <person name="Clum A."/>
            <person name="Na H."/>
            <person name="Ledsgaard L."/>
            <person name="Lin J."/>
            <person name="Lipzen A."/>
            <person name="Kuo A."/>
            <person name="Riley R."/>
            <person name="Mondo S."/>
            <person name="Labutti K."/>
            <person name="Haridas S."/>
            <person name="Pangalinan J."/>
            <person name="Salamov A.A."/>
            <person name="Simmons B.A."/>
            <person name="Magnuson J.K."/>
            <person name="Chen J."/>
            <person name="Drula E."/>
            <person name="Henrissat B."/>
            <person name="Wiebenga A."/>
            <person name="Lubbers R.J."/>
            <person name="Gomes A.C."/>
            <person name="Macurrencykelacurrency M.R."/>
            <person name="Stajich J."/>
            <person name="Grigoriev I.V."/>
            <person name="Mortensen U.H."/>
            <person name="De Vries R.P."/>
            <person name="Baker S.E."/>
            <person name="Andersen M.R."/>
        </authorList>
    </citation>
    <scope>NUCLEOTIDE SEQUENCE [LARGE SCALE GENOMIC DNA]</scope>
    <source>
        <strain evidence="8 9">CBS 449.75</strain>
    </source>
</reference>